<dbReference type="Gene3D" id="3.40.50.620">
    <property type="entry name" value="HUPs"/>
    <property type="match status" value="2"/>
</dbReference>
<dbReference type="InterPro" id="IPR014729">
    <property type="entry name" value="Rossmann-like_a/b/a_fold"/>
</dbReference>
<reference evidence="5 6" key="1">
    <citation type="submission" date="2019-03" db="EMBL/GenBank/DDBJ databases">
        <title>Genomic Encyclopedia of Archaeal and Bacterial Type Strains, Phase II (KMG-II): from individual species to whole genera.</title>
        <authorList>
            <person name="Goeker M."/>
        </authorList>
    </citation>
    <scope>NUCLEOTIDE SEQUENCE [LARGE SCALE GENOMIC DNA]</scope>
    <source>
        <strain evidence="5 6">DSM 15388</strain>
    </source>
</reference>
<dbReference type="Proteomes" id="UP000295793">
    <property type="component" value="Unassembled WGS sequence"/>
</dbReference>
<dbReference type="Pfam" id="PF00733">
    <property type="entry name" value="Asn_synthase"/>
    <property type="match status" value="1"/>
</dbReference>
<dbReference type="OrthoDB" id="9763290at2"/>
<accession>A0A4R3HVN6</accession>
<evidence type="ECO:0000256" key="2">
    <source>
        <dbReference type="ARBA" id="ARBA00012737"/>
    </source>
</evidence>
<dbReference type="GO" id="GO:0006529">
    <property type="term" value="P:asparagine biosynthetic process"/>
    <property type="evidence" value="ECO:0007669"/>
    <property type="project" value="InterPro"/>
</dbReference>
<dbReference type="SUPFAM" id="SSF52402">
    <property type="entry name" value="Adenine nucleotide alpha hydrolases-like"/>
    <property type="match status" value="1"/>
</dbReference>
<dbReference type="InterPro" id="IPR029055">
    <property type="entry name" value="Ntn_hydrolases_N"/>
</dbReference>
<dbReference type="Gene3D" id="3.60.20.10">
    <property type="entry name" value="Glutamine Phosphoribosylpyrophosphate, subunit 1, domain 1"/>
    <property type="match status" value="1"/>
</dbReference>
<protein>
    <recommendedName>
        <fullName evidence="2">asparagine synthase (glutamine-hydrolyzing)</fullName>
        <ecNumber evidence="2">6.3.5.4</ecNumber>
    </recommendedName>
</protein>
<evidence type="ECO:0000256" key="3">
    <source>
        <dbReference type="ARBA" id="ARBA00048741"/>
    </source>
</evidence>
<dbReference type="PANTHER" id="PTHR43284:SF1">
    <property type="entry name" value="ASPARAGINE SYNTHETASE"/>
    <property type="match status" value="1"/>
</dbReference>
<organism evidence="5 6">
    <name type="scientific">Reinekea marinisedimentorum</name>
    <dbReference type="NCBI Taxonomy" id="230495"/>
    <lineage>
        <taxon>Bacteria</taxon>
        <taxon>Pseudomonadati</taxon>
        <taxon>Pseudomonadota</taxon>
        <taxon>Gammaproteobacteria</taxon>
        <taxon>Oceanospirillales</taxon>
        <taxon>Saccharospirillaceae</taxon>
        <taxon>Reinekea</taxon>
    </lineage>
</organism>
<comment type="pathway">
    <text evidence="1">Amino-acid biosynthesis; L-asparagine biosynthesis; L-asparagine from L-aspartate (L-Gln route): step 1/1.</text>
</comment>
<sequence length="628" mass="70573">MQDFILLTGNRHNLENIRDHLRKAFHCPPDSALPVIAQADQTGVACLAFELDQKNGTVKNTNTPTEAIGLVAIGSVQQNLNSSLYEKNASIPAYSDGTKPQHDLIHAAYQKWGGNMAHHLTGQFSYCVRDPKTGGIQGALSPFNSSLLFVFQFQGLTAVTTDARLLKHIPGVKFTPNKSSLACWLAGQPDPHAPMFEELTAIPPGHSFSILNGRLALEKFWDVDPNAQIRFAQTTEYEHHFLTLLQATVEEHLLNAEGTVFSQMSGGMDSTSVSYLTAKICRERNLPFHTISHQYPEKANCDESDLIQLMIDRIKPAGAHFIDINELNRSLSFSERYPTDFNNPGIVHAPQYIEELELLNTHGASTLFTGNGGDEICWGHSSVYTSRFMRGDVKVVPEVFRSSKELNVSFTRTAYRLFLKPFLPGFLLNTANLLRGKTPQSDWPAWLTPTAVDAASASVNQNDYFVNPYSKRFNPAKFARYQSLHRTSTYNSLRSYQHLAKAYGIEVCHPFFHPKVIEFSFAIPEKLLIQGKYPKWLLRRSMNGHLPDEVCWKQTKVVFDQHFASLVRQNADELISLLSHEGLQGLGLIDNTRVLKAFNEILTDPGKHLNVDLLYVILTQSWYQTHCL</sequence>
<dbReference type="InterPro" id="IPR051786">
    <property type="entry name" value="ASN_synthetase/amidase"/>
</dbReference>
<dbReference type="InterPro" id="IPR001962">
    <property type="entry name" value="Asn_synthase"/>
</dbReference>
<dbReference type="GO" id="GO:0004066">
    <property type="term" value="F:asparagine synthase (glutamine-hydrolyzing) activity"/>
    <property type="evidence" value="ECO:0007669"/>
    <property type="project" value="UniProtKB-EC"/>
</dbReference>
<proteinExistence type="predicted"/>
<dbReference type="SUPFAM" id="SSF56235">
    <property type="entry name" value="N-terminal nucleophile aminohydrolases (Ntn hydrolases)"/>
    <property type="match status" value="1"/>
</dbReference>
<dbReference type="PANTHER" id="PTHR43284">
    <property type="entry name" value="ASPARAGINE SYNTHETASE (GLUTAMINE-HYDROLYZING)"/>
    <property type="match status" value="1"/>
</dbReference>
<evidence type="ECO:0000313" key="5">
    <source>
        <dbReference type="EMBL" id="TCS37158.1"/>
    </source>
</evidence>
<keyword evidence="6" id="KW-1185">Reference proteome</keyword>
<evidence type="ECO:0000259" key="4">
    <source>
        <dbReference type="Pfam" id="PF00733"/>
    </source>
</evidence>
<comment type="catalytic activity">
    <reaction evidence="3">
        <text>L-aspartate + L-glutamine + ATP + H2O = L-asparagine + L-glutamate + AMP + diphosphate + H(+)</text>
        <dbReference type="Rhea" id="RHEA:12228"/>
        <dbReference type="ChEBI" id="CHEBI:15377"/>
        <dbReference type="ChEBI" id="CHEBI:15378"/>
        <dbReference type="ChEBI" id="CHEBI:29985"/>
        <dbReference type="ChEBI" id="CHEBI:29991"/>
        <dbReference type="ChEBI" id="CHEBI:30616"/>
        <dbReference type="ChEBI" id="CHEBI:33019"/>
        <dbReference type="ChEBI" id="CHEBI:58048"/>
        <dbReference type="ChEBI" id="CHEBI:58359"/>
        <dbReference type="ChEBI" id="CHEBI:456215"/>
        <dbReference type="EC" id="6.3.5.4"/>
    </reaction>
</comment>
<dbReference type="EMBL" id="SLZR01000020">
    <property type="protein sequence ID" value="TCS37158.1"/>
    <property type="molecule type" value="Genomic_DNA"/>
</dbReference>
<dbReference type="EC" id="6.3.5.4" evidence="2"/>
<dbReference type="AlphaFoldDB" id="A0A4R3HVN6"/>
<evidence type="ECO:0000313" key="6">
    <source>
        <dbReference type="Proteomes" id="UP000295793"/>
    </source>
</evidence>
<comment type="caution">
    <text evidence="5">The sequence shown here is derived from an EMBL/GenBank/DDBJ whole genome shotgun (WGS) entry which is preliminary data.</text>
</comment>
<gene>
    <name evidence="5" type="ORF">BCF53_12017</name>
</gene>
<name>A0A4R3HVN6_9GAMM</name>
<dbReference type="RefSeq" id="WP_132703415.1">
    <property type="nucleotide sequence ID" value="NZ_SLZR01000020.1"/>
</dbReference>
<feature type="domain" description="Asparagine synthetase" evidence="4">
    <location>
        <begin position="242"/>
        <end position="608"/>
    </location>
</feature>
<evidence type="ECO:0000256" key="1">
    <source>
        <dbReference type="ARBA" id="ARBA00005187"/>
    </source>
</evidence>